<reference evidence="10 11" key="1">
    <citation type="submission" date="2016-08" db="EMBL/GenBank/DDBJ databases">
        <title>Genome sequence of Clavibacter michiganensis subsp. michiganensis strain CASJ007.</title>
        <authorList>
            <person name="Thapa S.P."/>
            <person name="Coaker G."/>
        </authorList>
    </citation>
    <scope>NUCLEOTIDE SEQUENCE [LARGE SCALE GENOMIC DNA]</scope>
    <source>
        <strain evidence="10">CASJ007</strain>
    </source>
</reference>
<dbReference type="PROSITE" id="PS00631">
    <property type="entry name" value="CYTOSOL_AP"/>
    <property type="match status" value="1"/>
</dbReference>
<comment type="cofactor">
    <cofactor evidence="8">
        <name>Mn(2+)</name>
        <dbReference type="ChEBI" id="CHEBI:29035"/>
    </cofactor>
    <text evidence="8">Binds 2 manganese ions per subunit.</text>
</comment>
<dbReference type="NCBIfam" id="NF002073">
    <property type="entry name" value="PRK00913.1-2"/>
    <property type="match status" value="1"/>
</dbReference>
<feature type="binding site" evidence="8">
    <location>
        <position position="263"/>
    </location>
    <ligand>
        <name>Mn(2+)</name>
        <dbReference type="ChEBI" id="CHEBI:29035"/>
        <label>2</label>
    </ligand>
</feature>
<comment type="subcellular location">
    <subcellularLocation>
        <location evidence="8">Cytoplasm</location>
    </subcellularLocation>
</comment>
<dbReference type="InterPro" id="IPR011356">
    <property type="entry name" value="Leucine_aapep/pepB"/>
</dbReference>
<dbReference type="GO" id="GO:0070006">
    <property type="term" value="F:metalloaminopeptidase activity"/>
    <property type="evidence" value="ECO:0007669"/>
    <property type="project" value="InterPro"/>
</dbReference>
<name>A0A251XET3_CLAMM</name>
<feature type="binding site" evidence="8">
    <location>
        <position position="340"/>
    </location>
    <ligand>
        <name>Mn(2+)</name>
        <dbReference type="ChEBI" id="CHEBI:29035"/>
        <label>1</label>
    </ligand>
</feature>
<dbReference type="GO" id="GO:0030145">
    <property type="term" value="F:manganese ion binding"/>
    <property type="evidence" value="ECO:0007669"/>
    <property type="project" value="UniProtKB-UniRule"/>
</dbReference>
<evidence type="ECO:0000313" key="10">
    <source>
        <dbReference type="EMBL" id="OUE00761.1"/>
    </source>
</evidence>
<feature type="active site" evidence="8">
    <location>
        <position position="344"/>
    </location>
</feature>
<keyword evidence="11" id="KW-1185">Reference proteome</keyword>
<dbReference type="InterPro" id="IPR043472">
    <property type="entry name" value="Macro_dom-like"/>
</dbReference>
<dbReference type="EC" id="3.4.11.1" evidence="8"/>
<accession>A0A251XET3</accession>
<keyword evidence="4 8" id="KW-0031">Aminopeptidase</keyword>
<dbReference type="SUPFAM" id="SSF52949">
    <property type="entry name" value="Macro domain-like"/>
    <property type="match status" value="1"/>
</dbReference>
<feature type="binding site" evidence="8">
    <location>
        <position position="342"/>
    </location>
    <ligand>
        <name>Mn(2+)</name>
        <dbReference type="ChEBI" id="CHEBI:29035"/>
        <label>2</label>
    </ligand>
</feature>
<comment type="similarity">
    <text evidence="3 8">Belongs to the peptidase M17 family.</text>
</comment>
<dbReference type="PRINTS" id="PR00481">
    <property type="entry name" value="LAMNOPPTDASE"/>
</dbReference>
<dbReference type="Pfam" id="PF00883">
    <property type="entry name" value="Peptidase_M17"/>
    <property type="match status" value="1"/>
</dbReference>
<comment type="catalytic activity">
    <reaction evidence="2 8">
        <text>Release of an N-terminal amino acid, preferentially leucine, but not glutamic or aspartic acids.</text>
        <dbReference type="EC" id="3.4.11.10"/>
    </reaction>
</comment>
<organism evidence="10 11">
    <name type="scientific">Clavibacter michiganensis subsp. michiganensis</name>
    <dbReference type="NCBI Taxonomy" id="33013"/>
    <lineage>
        <taxon>Bacteria</taxon>
        <taxon>Bacillati</taxon>
        <taxon>Actinomycetota</taxon>
        <taxon>Actinomycetes</taxon>
        <taxon>Micrococcales</taxon>
        <taxon>Microbacteriaceae</taxon>
        <taxon>Clavibacter</taxon>
    </lineage>
</organism>
<sequence length="522" mass="53554">MTLPLLSVSSDRAVDVEADALVVAVSSEKEGLRVHAPEGLEFDADGLSDIGVTGGRDEVVRIAGTGTAARTIAFVGVGSGPVDAVALRYAVGSATRQLRGVAHVAVAVPVSSLVDLTAVLEGAALGTYSFDAYRRDSLAGQKPRATAVTVLAQGDSWTADDADEAVARATAVAGAVAGTKDLVNTPPLDLYPATFVDAVHERTAGLPVDVRVWDEVALAADGFGGILGVGQGSTRPPRLVKVAYSPAGATRHLALVGKGITYDTGGISLKPAVPMIGMKYDMTGAATILEVVVAAARLELPVRLTAWLCIAENMPSGSAIRPDDVLRMRGGTTVEVLNTDAEGRLVMADGIVAASEEHPDAIVDIATLTGAQVVALGERYSAVMGEDALVARLLDAAREQGESMWGMPLPEEMRALLNSDIADIANVKPGNPAGGMLVAGVFLKEFVGRTGDGDDAPRIPWAHVDIAGPSHNKGGGHGFTGKGPTGVAVRTLLALAAGFFTRVVGSERPPEGVPRLPGRAVA</sequence>
<dbReference type="PANTHER" id="PTHR11963:SF23">
    <property type="entry name" value="CYTOSOL AMINOPEPTIDASE"/>
    <property type="match status" value="1"/>
</dbReference>
<evidence type="ECO:0000256" key="8">
    <source>
        <dbReference type="HAMAP-Rule" id="MF_00181"/>
    </source>
</evidence>
<evidence type="ECO:0000256" key="1">
    <source>
        <dbReference type="ARBA" id="ARBA00000135"/>
    </source>
</evidence>
<comment type="function">
    <text evidence="7 8">Presumably involved in the processing and regular turnover of intracellular proteins. Catalyzes the removal of unsubstituted N-terminal amino acids from various peptides.</text>
</comment>
<dbReference type="CDD" id="cd00433">
    <property type="entry name" value="Peptidase_M17"/>
    <property type="match status" value="1"/>
</dbReference>
<protein>
    <recommendedName>
        <fullName evidence="8">Probable cytosol aminopeptidase</fullName>
        <ecNumber evidence="8">3.4.11.1</ecNumber>
    </recommendedName>
    <alternativeName>
        <fullName evidence="8">Leucine aminopeptidase</fullName>
        <shortName evidence="8">LAP</shortName>
        <ecNumber evidence="8">3.4.11.10</ecNumber>
    </alternativeName>
    <alternativeName>
        <fullName evidence="8">Leucyl aminopeptidase</fullName>
    </alternativeName>
</protein>
<gene>
    <name evidence="8 10" type="primary">pepA</name>
    <name evidence="10" type="ORF">CMMCAS07_16865</name>
</gene>
<dbReference type="Gene3D" id="3.40.630.10">
    <property type="entry name" value="Zn peptidases"/>
    <property type="match status" value="1"/>
</dbReference>
<keyword evidence="6 8" id="KW-0378">Hydrolase</keyword>
<dbReference type="HAMAP" id="MF_00181">
    <property type="entry name" value="Cytosol_peptidase_M17"/>
    <property type="match status" value="1"/>
</dbReference>
<feature type="binding site" evidence="8">
    <location>
        <position position="258"/>
    </location>
    <ligand>
        <name>Mn(2+)</name>
        <dbReference type="ChEBI" id="CHEBI:29035"/>
        <label>2</label>
    </ligand>
</feature>
<evidence type="ECO:0000256" key="3">
    <source>
        <dbReference type="ARBA" id="ARBA00009528"/>
    </source>
</evidence>
<keyword evidence="8" id="KW-0479">Metal-binding</keyword>
<dbReference type="EC" id="3.4.11.10" evidence="8"/>
<feature type="active site" evidence="8">
    <location>
        <position position="270"/>
    </location>
</feature>
<dbReference type="Proteomes" id="UP000195062">
    <property type="component" value="Unassembled WGS sequence"/>
</dbReference>
<dbReference type="InterPro" id="IPR008283">
    <property type="entry name" value="Peptidase_M17_N"/>
</dbReference>
<dbReference type="GO" id="GO:0005737">
    <property type="term" value="C:cytoplasm"/>
    <property type="evidence" value="ECO:0007669"/>
    <property type="project" value="UniProtKB-SubCell"/>
</dbReference>
<dbReference type="Gene3D" id="3.40.220.10">
    <property type="entry name" value="Leucine Aminopeptidase, subunit E, domain 1"/>
    <property type="match status" value="1"/>
</dbReference>
<evidence type="ECO:0000256" key="2">
    <source>
        <dbReference type="ARBA" id="ARBA00000967"/>
    </source>
</evidence>
<evidence type="ECO:0000256" key="4">
    <source>
        <dbReference type="ARBA" id="ARBA00022438"/>
    </source>
</evidence>
<evidence type="ECO:0000313" key="11">
    <source>
        <dbReference type="Proteomes" id="UP000195062"/>
    </source>
</evidence>
<dbReference type="EMBL" id="MDHH01000005">
    <property type="protein sequence ID" value="OUE00761.1"/>
    <property type="molecule type" value="Genomic_DNA"/>
</dbReference>
<dbReference type="PANTHER" id="PTHR11963">
    <property type="entry name" value="LEUCINE AMINOPEPTIDASE-RELATED"/>
    <property type="match status" value="1"/>
</dbReference>
<comment type="caution">
    <text evidence="10">The sequence shown here is derived from an EMBL/GenBank/DDBJ whole genome shotgun (WGS) entry which is preliminary data.</text>
</comment>
<comment type="catalytic activity">
    <reaction evidence="1 8">
        <text>Release of an N-terminal amino acid, Xaa-|-Yaa-, in which Xaa is preferably Leu, but may be other amino acids including Pro although not Arg or Lys, and Yaa may be Pro. Amino acid amides and methyl esters are also readily hydrolyzed, but rates on arylamides are exceedingly low.</text>
        <dbReference type="EC" id="3.4.11.1"/>
    </reaction>
</comment>
<dbReference type="InterPro" id="IPR000819">
    <property type="entry name" value="Peptidase_M17_C"/>
</dbReference>
<feature type="binding site" evidence="8">
    <location>
        <position position="342"/>
    </location>
    <ligand>
        <name>Mn(2+)</name>
        <dbReference type="ChEBI" id="CHEBI:29035"/>
        <label>1</label>
    </ligand>
</feature>
<dbReference type="Pfam" id="PF02789">
    <property type="entry name" value="Peptidase_M17_N"/>
    <property type="match status" value="1"/>
</dbReference>
<evidence type="ECO:0000259" key="9">
    <source>
        <dbReference type="PROSITE" id="PS00631"/>
    </source>
</evidence>
<dbReference type="InterPro" id="IPR023042">
    <property type="entry name" value="Peptidase_M17_leu_NH2_pept"/>
</dbReference>
<feature type="domain" description="Cytosol aminopeptidase" evidence="9">
    <location>
        <begin position="338"/>
        <end position="345"/>
    </location>
</feature>
<dbReference type="SUPFAM" id="SSF53187">
    <property type="entry name" value="Zn-dependent exopeptidases"/>
    <property type="match status" value="1"/>
</dbReference>
<keyword evidence="5 8" id="KW-0645">Protease</keyword>
<feature type="binding site" evidence="8">
    <location>
        <position position="263"/>
    </location>
    <ligand>
        <name>Mn(2+)</name>
        <dbReference type="ChEBI" id="CHEBI:29035"/>
        <label>1</label>
    </ligand>
</feature>
<evidence type="ECO:0000256" key="5">
    <source>
        <dbReference type="ARBA" id="ARBA00022670"/>
    </source>
</evidence>
<proteinExistence type="inferred from homology"/>
<keyword evidence="8" id="KW-0464">Manganese</keyword>
<dbReference type="GO" id="GO:0006508">
    <property type="term" value="P:proteolysis"/>
    <property type="evidence" value="ECO:0007669"/>
    <property type="project" value="UniProtKB-KW"/>
</dbReference>
<dbReference type="AlphaFoldDB" id="A0A251XET3"/>
<evidence type="ECO:0000256" key="7">
    <source>
        <dbReference type="ARBA" id="ARBA00049972"/>
    </source>
</evidence>
<keyword evidence="8" id="KW-0963">Cytoplasm</keyword>
<feature type="binding site" evidence="8">
    <location>
        <position position="281"/>
    </location>
    <ligand>
        <name>Mn(2+)</name>
        <dbReference type="ChEBI" id="CHEBI:29035"/>
        <label>2</label>
    </ligand>
</feature>
<evidence type="ECO:0000256" key="6">
    <source>
        <dbReference type="ARBA" id="ARBA00022801"/>
    </source>
</evidence>